<dbReference type="InterPro" id="IPR015422">
    <property type="entry name" value="PyrdxlP-dep_Trfase_small"/>
</dbReference>
<sequence>MAIANLKALRDENHVTNVRDNTGPYLQKTLREVFDNHPLIGEVQGTGLVAALQFAEDKSTRRRFANENELAWRCRTIGFEEGVIIRSTLGRMIMAPALIAGRSELDELVEKTKRAIDRTAKEAGLL</sequence>
<keyword evidence="2" id="KW-0032">Aminotransferase</keyword>
<keyword evidence="2" id="KW-0808">Transferase</keyword>
<evidence type="ECO:0000256" key="1">
    <source>
        <dbReference type="ARBA" id="ARBA00008954"/>
    </source>
</evidence>
<dbReference type="PANTHER" id="PTHR43094:SF1">
    <property type="entry name" value="AMINOTRANSFERASE CLASS-III"/>
    <property type="match status" value="1"/>
</dbReference>
<comment type="similarity">
    <text evidence="1">Belongs to the class-III pyridoxal-phosphate-dependent aminotransferase family.</text>
</comment>
<protein>
    <submittedName>
        <fullName evidence="2">Taurine--pyruvate aminotransferase</fullName>
        <ecNumber evidence="2">2.6.1.77</ecNumber>
    </submittedName>
</protein>
<organism evidence="2 3">
    <name type="scientific">Raoultella terrigena</name>
    <name type="common">Klebsiella terrigena</name>
    <dbReference type="NCBI Taxonomy" id="577"/>
    <lineage>
        <taxon>Bacteria</taxon>
        <taxon>Pseudomonadati</taxon>
        <taxon>Pseudomonadota</taxon>
        <taxon>Gammaproteobacteria</taxon>
        <taxon>Enterobacterales</taxon>
        <taxon>Enterobacteriaceae</taxon>
        <taxon>Klebsiella/Raoultella group</taxon>
        <taxon>Raoultella</taxon>
    </lineage>
</organism>
<dbReference type="Gene3D" id="3.90.1150.10">
    <property type="entry name" value="Aspartate Aminotransferase, domain 1"/>
    <property type="match status" value="1"/>
</dbReference>
<dbReference type="PANTHER" id="PTHR43094">
    <property type="entry name" value="AMINOTRANSFERASE"/>
    <property type="match status" value="1"/>
</dbReference>
<dbReference type="SUPFAM" id="SSF53383">
    <property type="entry name" value="PLP-dependent transferases"/>
    <property type="match status" value="1"/>
</dbReference>
<keyword evidence="2" id="KW-0670">Pyruvate</keyword>
<gene>
    <name evidence="2" type="primary">tpa_1</name>
    <name evidence="2" type="ORF">NCTC9185_03701</name>
</gene>
<dbReference type="EMBL" id="CABDVU010000001">
    <property type="protein sequence ID" value="VTN11742.1"/>
    <property type="molecule type" value="Genomic_DNA"/>
</dbReference>
<dbReference type="InterPro" id="IPR015424">
    <property type="entry name" value="PyrdxlP-dep_Trfase"/>
</dbReference>
<proteinExistence type="inferred from homology"/>
<dbReference type="EC" id="2.6.1.77" evidence="2"/>
<dbReference type="AlphaFoldDB" id="A0A4U9D3E7"/>
<accession>A0A4U9D3E7</accession>
<reference evidence="2 3" key="1">
    <citation type="submission" date="2019-04" db="EMBL/GenBank/DDBJ databases">
        <authorList>
            <consortium name="Pathogen Informatics"/>
        </authorList>
    </citation>
    <scope>NUCLEOTIDE SEQUENCE [LARGE SCALE GENOMIC DNA]</scope>
    <source>
        <strain evidence="2 3">NCTC9185</strain>
    </source>
</reference>
<dbReference type="GO" id="GO:0031299">
    <property type="term" value="F:taurine-pyruvate aminotransferase activity"/>
    <property type="evidence" value="ECO:0007669"/>
    <property type="project" value="UniProtKB-EC"/>
</dbReference>
<dbReference type="GO" id="GO:0005829">
    <property type="term" value="C:cytosol"/>
    <property type="evidence" value="ECO:0007669"/>
    <property type="project" value="TreeGrafter"/>
</dbReference>
<evidence type="ECO:0000313" key="2">
    <source>
        <dbReference type="EMBL" id="VTN11742.1"/>
    </source>
</evidence>
<dbReference type="Proteomes" id="UP000339249">
    <property type="component" value="Unassembled WGS sequence"/>
</dbReference>
<evidence type="ECO:0000313" key="3">
    <source>
        <dbReference type="Proteomes" id="UP000339249"/>
    </source>
</evidence>
<name>A0A4U9D3E7_RAOTE</name>